<reference evidence="13 14" key="1">
    <citation type="submission" date="2024-01" db="EMBL/GenBank/DDBJ databases">
        <authorList>
            <person name="Alioto T."/>
            <person name="Alioto T."/>
            <person name="Gomez Garrido J."/>
        </authorList>
    </citation>
    <scope>NUCLEOTIDE SEQUENCE [LARGE SCALE GENOMIC DNA]</scope>
</reference>
<evidence type="ECO:0000256" key="6">
    <source>
        <dbReference type="ARBA" id="ARBA00022692"/>
    </source>
</evidence>
<dbReference type="Proteomes" id="UP001314229">
    <property type="component" value="Unassembled WGS sequence"/>
</dbReference>
<evidence type="ECO:0000256" key="12">
    <source>
        <dbReference type="RuleBase" id="RU363075"/>
    </source>
</evidence>
<dbReference type="GO" id="GO:0005789">
    <property type="term" value="C:endoplasmic reticulum membrane"/>
    <property type="evidence" value="ECO:0007669"/>
    <property type="project" value="UniProtKB-SubCell"/>
</dbReference>
<evidence type="ECO:0000256" key="2">
    <source>
        <dbReference type="ARBA" id="ARBA00004922"/>
    </source>
</evidence>
<accession>A0AAV1MSA6</accession>
<dbReference type="PANTHER" id="PTHR22760:SF1">
    <property type="entry name" value="DOL-P-MAN:MAN(7)GLCNAC(2)-PP-DOL ALPHA-1,6-MANNOSYLTRANSFERASE"/>
    <property type="match status" value="1"/>
</dbReference>
<evidence type="ECO:0000256" key="8">
    <source>
        <dbReference type="ARBA" id="ARBA00022989"/>
    </source>
</evidence>
<dbReference type="PANTHER" id="PTHR22760">
    <property type="entry name" value="GLYCOSYLTRANSFERASE"/>
    <property type="match status" value="1"/>
</dbReference>
<name>A0AAV1MSA6_SCOSC</name>
<organism evidence="13 14">
    <name type="scientific">Scomber scombrus</name>
    <name type="common">Atlantic mackerel</name>
    <name type="synonym">Scomber vernalis</name>
    <dbReference type="NCBI Taxonomy" id="13677"/>
    <lineage>
        <taxon>Eukaryota</taxon>
        <taxon>Metazoa</taxon>
        <taxon>Chordata</taxon>
        <taxon>Craniata</taxon>
        <taxon>Vertebrata</taxon>
        <taxon>Euteleostomi</taxon>
        <taxon>Actinopterygii</taxon>
        <taxon>Neopterygii</taxon>
        <taxon>Teleostei</taxon>
        <taxon>Neoteleostei</taxon>
        <taxon>Acanthomorphata</taxon>
        <taxon>Pelagiaria</taxon>
        <taxon>Scombriformes</taxon>
        <taxon>Scombridae</taxon>
        <taxon>Scomber</taxon>
    </lineage>
</organism>
<keyword evidence="5" id="KW-0808">Transferase</keyword>
<evidence type="ECO:0000256" key="7">
    <source>
        <dbReference type="ARBA" id="ARBA00022824"/>
    </source>
</evidence>
<evidence type="ECO:0000256" key="3">
    <source>
        <dbReference type="ARBA" id="ARBA00007063"/>
    </source>
</evidence>
<evidence type="ECO:0000256" key="10">
    <source>
        <dbReference type="ARBA" id="ARBA00044721"/>
    </source>
</evidence>
<keyword evidence="8 12" id="KW-1133">Transmembrane helix</keyword>
<evidence type="ECO:0000256" key="11">
    <source>
        <dbReference type="ARBA" id="ARBA00048899"/>
    </source>
</evidence>
<protein>
    <recommendedName>
        <fullName evidence="12">Mannosyltransferase</fullName>
        <ecNumber evidence="12">2.4.1.-</ecNumber>
    </recommendedName>
</protein>
<evidence type="ECO:0000256" key="4">
    <source>
        <dbReference type="ARBA" id="ARBA00022676"/>
    </source>
</evidence>
<comment type="subcellular location">
    <subcellularLocation>
        <location evidence="1 12">Endoplasmic reticulum membrane</location>
        <topology evidence="1 12">Multi-pass membrane protein</topology>
    </subcellularLocation>
</comment>
<comment type="caution">
    <text evidence="13">The sequence shown here is derived from an EMBL/GenBank/DDBJ whole genome shotgun (WGS) entry which is preliminary data.</text>
</comment>
<evidence type="ECO:0000256" key="1">
    <source>
        <dbReference type="ARBA" id="ARBA00004477"/>
    </source>
</evidence>
<keyword evidence="14" id="KW-1185">Reference proteome</keyword>
<dbReference type="Pfam" id="PF03901">
    <property type="entry name" value="Glyco_transf_22"/>
    <property type="match status" value="1"/>
</dbReference>
<comment type="catalytic activity">
    <reaction evidence="11">
        <text>an alpha-D-Man-(1-&gt;2)-alpha-D-Man-(1-&gt;2)-alpha-D-Man-(1-&gt;3)-[alpha-D-Man-(1-&gt;2)-alpha-D-Man-(1-&gt;3)-alpha-D-Man-(1-&gt;6)]-beta-D-Man-(1-&gt;4)-beta-D-GlcNAc-(1-&gt;4)-alpha-D-GlcNAc-diphospho-di-trans,poly-cis-dolichol + a di-trans,poly-cis-dolichyl beta-D-mannosyl phosphate = an alpha-D-Man-(1-&gt;2)-alpha-D-Man-(1-&gt;2)-alpha-D-Man-(1-&gt;3)-[alpha-D-Man-(1-&gt;2)-alpha-D-Man-(1-&gt;3)-[alpha-D-Man-(1-&gt;6)]-alpha-D-Man-(1-&gt;6)]-beta-D-Man-(1-&gt;4)-beta-D-GlcNAc-(1-&gt;4)-alpha-D-GlcNAc-diphospho-di-trans,poly-cis-dolichol + a di-trans,poly-cis-dolichyl phosphate + H(+)</text>
        <dbReference type="Rhea" id="RHEA:29535"/>
        <dbReference type="Rhea" id="RHEA-COMP:19498"/>
        <dbReference type="Rhea" id="RHEA-COMP:19501"/>
        <dbReference type="Rhea" id="RHEA-COMP:19518"/>
        <dbReference type="Rhea" id="RHEA-COMP:19519"/>
        <dbReference type="ChEBI" id="CHEBI:15378"/>
        <dbReference type="ChEBI" id="CHEBI:57683"/>
        <dbReference type="ChEBI" id="CHEBI:58211"/>
        <dbReference type="ChEBI" id="CHEBI:132517"/>
        <dbReference type="ChEBI" id="CHEBI:132519"/>
        <dbReference type="EC" id="2.4.1.260"/>
    </reaction>
    <physiologicalReaction direction="left-to-right" evidence="11">
        <dbReference type="Rhea" id="RHEA:29536"/>
    </physiologicalReaction>
</comment>
<evidence type="ECO:0000313" key="14">
    <source>
        <dbReference type="Proteomes" id="UP001314229"/>
    </source>
</evidence>
<dbReference type="InterPro" id="IPR005599">
    <property type="entry name" value="GPI_mannosylTrfase"/>
</dbReference>
<feature type="transmembrane region" description="Helical" evidence="12">
    <location>
        <begin position="29"/>
        <end position="48"/>
    </location>
</feature>
<keyword evidence="7 12" id="KW-0256">Endoplasmic reticulum</keyword>
<evidence type="ECO:0000256" key="9">
    <source>
        <dbReference type="ARBA" id="ARBA00023136"/>
    </source>
</evidence>
<evidence type="ECO:0000256" key="5">
    <source>
        <dbReference type="ARBA" id="ARBA00022679"/>
    </source>
</evidence>
<dbReference type="AlphaFoldDB" id="A0AAV1MSA6"/>
<dbReference type="GO" id="GO:0052917">
    <property type="term" value="F:dol-P-Man:Man(7)GlcNAc(2)-PP-Dol alpha-1,6-mannosyltransferase activity"/>
    <property type="evidence" value="ECO:0007669"/>
    <property type="project" value="UniProtKB-EC"/>
</dbReference>
<comment type="similarity">
    <text evidence="3 12">Belongs to the glycosyltransferase 22 family.</text>
</comment>
<keyword evidence="6 12" id="KW-0812">Transmembrane</keyword>
<proteinExistence type="inferred from homology"/>
<comment type="pathway">
    <text evidence="2">Protein modification; protein glycosylation.</text>
</comment>
<keyword evidence="9 12" id="KW-0472">Membrane</keyword>
<dbReference type="GO" id="GO:0006487">
    <property type="term" value="P:protein N-linked glycosylation"/>
    <property type="evidence" value="ECO:0007669"/>
    <property type="project" value="TreeGrafter"/>
</dbReference>
<comment type="function">
    <text evidence="10">Mannosyltransferase that operates in the biosynthetic pathway of dolichol-linked oligosaccharides, the glycan precursors employed in protein asparagine (N)-glycosylation. The assembly of dolichol-linked oligosaccharides begins on the cytosolic side of the endoplasmic reticulum membrane and finishes in its lumen. The sequential addition of sugars to dolichol pyrophosphate produces dolichol-linked oligosaccharides containing fourteen sugars, including two GlcNAcs, nine mannoses and three glucoses. Once assembled, the oligosaccharide is transferred from the lipid to nascent proteins by oligosaccharyltransferases. In the lumen of the endoplasmic reticulum, adds the eighth mannose residue in an alpha-1,6 linkage onto Man(7)GlcNAc(2)-PP-dolichol to produce Man(8)GlcNAc(2)-PP-dolichol.</text>
</comment>
<dbReference type="EMBL" id="CAWUFR010000002">
    <property type="protein sequence ID" value="CAK6949807.1"/>
    <property type="molecule type" value="Genomic_DNA"/>
</dbReference>
<gene>
    <name evidence="13" type="ORF">FSCOSCO3_A023684</name>
</gene>
<comment type="caution">
    <text evidence="12">Lacks conserved residue(s) required for the propagation of feature annotation.</text>
</comment>
<dbReference type="EC" id="2.4.1.-" evidence="12"/>
<evidence type="ECO:0000313" key="13">
    <source>
        <dbReference type="EMBL" id="CAK6949807.1"/>
    </source>
</evidence>
<keyword evidence="4 12" id="KW-0328">Glycosyltransferase</keyword>
<sequence>MRLILLPTVGFILIYSLLPHKELRFIIYTFPVLSLVAARGCSFILCNYQKSWMYKLGSAVVVGQLLTNMLYSSICLYVSHHNYPGGRGMLELHRLLPSTADVFVHIDTYTAETGVSRFLEQNRKWRYDKREDMSPTNPQIKMYSHLLIEANDTKIRQLQDTHQPLAFIEGYSNIGFKVFHFPPVSVRLERKTVLMERRTEAGQKKDHTE</sequence>